<feature type="compositionally biased region" description="Pro residues" evidence="5">
    <location>
        <begin position="371"/>
        <end position="384"/>
    </location>
</feature>
<feature type="domain" description="MYND-type" evidence="6">
    <location>
        <begin position="65"/>
        <end position="103"/>
    </location>
</feature>
<evidence type="ECO:0000256" key="1">
    <source>
        <dbReference type="ARBA" id="ARBA00022723"/>
    </source>
</evidence>
<proteinExistence type="predicted"/>
<organism evidence="7 8">
    <name type="scientific">Thermothielavioides terrestris</name>
    <dbReference type="NCBI Taxonomy" id="2587410"/>
    <lineage>
        <taxon>Eukaryota</taxon>
        <taxon>Fungi</taxon>
        <taxon>Dikarya</taxon>
        <taxon>Ascomycota</taxon>
        <taxon>Pezizomycotina</taxon>
        <taxon>Sordariomycetes</taxon>
        <taxon>Sordariomycetidae</taxon>
        <taxon>Sordariales</taxon>
        <taxon>Chaetomiaceae</taxon>
        <taxon>Thermothielavioides</taxon>
    </lineage>
</organism>
<feature type="compositionally biased region" description="Basic residues" evidence="5">
    <location>
        <begin position="1"/>
        <end position="11"/>
    </location>
</feature>
<evidence type="ECO:0000259" key="6">
    <source>
        <dbReference type="PROSITE" id="PS50865"/>
    </source>
</evidence>
<dbReference type="Gene3D" id="1.10.220.160">
    <property type="match status" value="1"/>
</dbReference>
<accession>A0A446B541</accession>
<dbReference type="SUPFAM" id="SSF144232">
    <property type="entry name" value="HIT/MYND zinc finger-like"/>
    <property type="match status" value="1"/>
</dbReference>
<gene>
    <name evidence="7" type="ORF">TT172_LOCUS42</name>
</gene>
<evidence type="ECO:0000256" key="4">
    <source>
        <dbReference type="PROSITE-ProRule" id="PRU00134"/>
    </source>
</evidence>
<dbReference type="PROSITE" id="PS50865">
    <property type="entry name" value="ZF_MYND_2"/>
    <property type="match status" value="1"/>
</dbReference>
<dbReference type="AlphaFoldDB" id="A0A446B541"/>
<name>A0A446B541_9PEZI</name>
<feature type="region of interest" description="Disordered" evidence="5">
    <location>
        <begin position="493"/>
        <end position="528"/>
    </location>
</feature>
<dbReference type="Gene3D" id="6.10.140.2220">
    <property type="match status" value="1"/>
</dbReference>
<dbReference type="EMBL" id="OUUZ01000001">
    <property type="protein sequence ID" value="SPQ17623.1"/>
    <property type="molecule type" value="Genomic_DNA"/>
</dbReference>
<dbReference type="PROSITE" id="PS01360">
    <property type="entry name" value="ZF_MYND_1"/>
    <property type="match status" value="1"/>
</dbReference>
<sequence>MSSVHPRKRLSKQTPPADAARVTQAPDRRCPSINIPMVCYHNYEALDHPHLHKICRIDREIQQRCIMCNNSPNPDFLCRDCKGAQYCSWECKVDDQQHHALVCGQWSSFAMGKRPNKDSARILIFPAKSATPVFAWARMTQSPGEETERLRVRHPEMVPFRTENIAPWTTNPYAKAGRIGCINECRALAARGKPLGHGLFVLEWDLRPPPGSDQPPSHVSIDWINKSIMTVTAPATGTAASLTDSIRPGHAWLWTGPIMVISLNLALTSAQAERHFVLDHVDLRDFRHAVDFFSLNLRNPCLPFAHPHHAPLSPAPSLAPPTTPPSRPQFQHKQFQGFSKPTASSQARRAIAKMRNQLKTNRKPRHGLSQPPAPSSPNNPPRPATPAAIRFRLPTLPAIKLNEPHSPIVRALHLRQRRDPSALTPPPPPLPPLLEPVCVSRDLPPPGGRELQGVSALCARLGLAWVVRAVLAHGEELDWLYEGLYGAASAAAASGNGEGEEGGREGGDGSDENQNKRHGGGGDTEQGNSIIPLLLDEVLSLDEKTGVLQRRRLPRSGDGMVIFHGAGGRLLTEHVYALLRFIDETAGGVEQAEHTPEKFRAFWDRLKADESENIPADIPSPYELMPEPGHKSGPKFAERFVACKQVFGRLVEENAPLA</sequence>
<reference evidence="7 8" key="1">
    <citation type="submission" date="2018-04" db="EMBL/GenBank/DDBJ databases">
        <authorList>
            <person name="Huttner S."/>
            <person name="Dainat J."/>
        </authorList>
    </citation>
    <scope>NUCLEOTIDE SEQUENCE [LARGE SCALE GENOMIC DNA]</scope>
</reference>
<feature type="compositionally biased region" description="Pro residues" evidence="5">
    <location>
        <begin position="313"/>
        <end position="327"/>
    </location>
</feature>
<evidence type="ECO:0000256" key="5">
    <source>
        <dbReference type="SAM" id="MobiDB-lite"/>
    </source>
</evidence>
<evidence type="ECO:0000256" key="3">
    <source>
        <dbReference type="ARBA" id="ARBA00022833"/>
    </source>
</evidence>
<protein>
    <submittedName>
        <fullName evidence="7">870f5440-bd85-432c-9ce6-ba1e4de4ca71</fullName>
    </submittedName>
</protein>
<feature type="region of interest" description="Disordered" evidence="5">
    <location>
        <begin position="1"/>
        <end position="25"/>
    </location>
</feature>
<dbReference type="Proteomes" id="UP000289323">
    <property type="component" value="Unassembled WGS sequence"/>
</dbReference>
<dbReference type="InterPro" id="IPR002893">
    <property type="entry name" value="Znf_MYND"/>
</dbReference>
<keyword evidence="2 4" id="KW-0863">Zinc-finger</keyword>
<feature type="region of interest" description="Disordered" evidence="5">
    <location>
        <begin position="312"/>
        <end position="387"/>
    </location>
</feature>
<evidence type="ECO:0000256" key="2">
    <source>
        <dbReference type="ARBA" id="ARBA00022771"/>
    </source>
</evidence>
<feature type="compositionally biased region" description="Polar residues" evidence="5">
    <location>
        <begin position="329"/>
        <end position="347"/>
    </location>
</feature>
<dbReference type="GO" id="GO:0008270">
    <property type="term" value="F:zinc ion binding"/>
    <property type="evidence" value="ECO:0007669"/>
    <property type="project" value="UniProtKB-KW"/>
</dbReference>
<evidence type="ECO:0000313" key="8">
    <source>
        <dbReference type="Proteomes" id="UP000289323"/>
    </source>
</evidence>
<keyword evidence="3" id="KW-0862">Zinc</keyword>
<keyword evidence="1" id="KW-0479">Metal-binding</keyword>
<evidence type="ECO:0000313" key="7">
    <source>
        <dbReference type="EMBL" id="SPQ17623.1"/>
    </source>
</evidence>